<feature type="region of interest" description="Disordered" evidence="1">
    <location>
        <begin position="66"/>
        <end position="100"/>
    </location>
</feature>
<dbReference type="AlphaFoldDB" id="A0A7S3UZ85"/>
<dbReference type="InterPro" id="IPR042214">
    <property type="entry name" value="TruD_catalytic"/>
</dbReference>
<organism evidence="3">
    <name type="scientific">Heterosigma akashiwo</name>
    <name type="common">Chromophytic alga</name>
    <name type="synonym">Heterosigma carterae</name>
    <dbReference type="NCBI Taxonomy" id="2829"/>
    <lineage>
        <taxon>Eukaryota</taxon>
        <taxon>Sar</taxon>
        <taxon>Stramenopiles</taxon>
        <taxon>Ochrophyta</taxon>
        <taxon>Raphidophyceae</taxon>
        <taxon>Chattonellales</taxon>
        <taxon>Chattonellaceae</taxon>
        <taxon>Heterosigma</taxon>
    </lineage>
</organism>
<evidence type="ECO:0000256" key="1">
    <source>
        <dbReference type="SAM" id="MobiDB-lite"/>
    </source>
</evidence>
<sequence length="167" mass="18326">MDEEKEDDEEEEIVNQPLHPVCPTTDDDCGHSVQAKKRKYCSLPQQSSFDIEPAIVMKACCHDQASNLKSGGGGDDGDDKLTTTAGITATKSTQQRSGEQQQMLEETLMETSRTKKKRVVVIINFNLGAGSFATMALREIMKLEEDNVFTAYNNSAPQISSDGVVLH</sequence>
<dbReference type="InterPro" id="IPR020103">
    <property type="entry name" value="PsdUridine_synth_cat_dom_sf"/>
</dbReference>
<dbReference type="GO" id="GO:0003723">
    <property type="term" value="F:RNA binding"/>
    <property type="evidence" value="ECO:0007669"/>
    <property type="project" value="InterPro"/>
</dbReference>
<dbReference type="GO" id="GO:0001522">
    <property type="term" value="P:pseudouridine synthesis"/>
    <property type="evidence" value="ECO:0007669"/>
    <property type="project" value="InterPro"/>
</dbReference>
<dbReference type="SUPFAM" id="SSF55120">
    <property type="entry name" value="Pseudouridine synthase"/>
    <property type="match status" value="1"/>
</dbReference>
<proteinExistence type="predicted"/>
<keyword evidence="2" id="KW-1133">Transmembrane helix</keyword>
<feature type="compositionally biased region" description="Low complexity" evidence="1">
    <location>
        <begin position="82"/>
        <end position="100"/>
    </location>
</feature>
<keyword evidence="2" id="KW-0472">Membrane</keyword>
<dbReference type="Gene3D" id="3.30.2350.20">
    <property type="entry name" value="TruD, catalytic domain"/>
    <property type="match status" value="1"/>
</dbReference>
<protein>
    <submittedName>
        <fullName evidence="3">Uncharacterized protein</fullName>
    </submittedName>
</protein>
<accession>A0A7S3UZ85</accession>
<keyword evidence="2" id="KW-0812">Transmembrane</keyword>
<gene>
    <name evidence="3" type="ORF">HAKA00212_LOCUS5662</name>
</gene>
<dbReference type="EMBL" id="HBIU01012523">
    <property type="protein sequence ID" value="CAE0626986.1"/>
    <property type="molecule type" value="Transcribed_RNA"/>
</dbReference>
<feature type="transmembrane region" description="Helical" evidence="2">
    <location>
        <begin position="119"/>
        <end position="137"/>
    </location>
</feature>
<reference evidence="3" key="1">
    <citation type="submission" date="2021-01" db="EMBL/GenBank/DDBJ databases">
        <authorList>
            <person name="Corre E."/>
            <person name="Pelletier E."/>
            <person name="Niang G."/>
            <person name="Scheremetjew M."/>
            <person name="Finn R."/>
            <person name="Kale V."/>
            <person name="Holt S."/>
            <person name="Cochrane G."/>
            <person name="Meng A."/>
            <person name="Brown T."/>
            <person name="Cohen L."/>
        </authorList>
    </citation>
    <scope>NUCLEOTIDE SEQUENCE</scope>
    <source>
        <strain evidence="3">CCMP3107</strain>
    </source>
</reference>
<feature type="region of interest" description="Disordered" evidence="1">
    <location>
        <begin position="1"/>
        <end position="29"/>
    </location>
</feature>
<evidence type="ECO:0000313" key="3">
    <source>
        <dbReference type="EMBL" id="CAE0626986.1"/>
    </source>
</evidence>
<dbReference type="GO" id="GO:0009982">
    <property type="term" value="F:pseudouridine synthase activity"/>
    <property type="evidence" value="ECO:0007669"/>
    <property type="project" value="InterPro"/>
</dbReference>
<feature type="compositionally biased region" description="Acidic residues" evidence="1">
    <location>
        <begin position="1"/>
        <end position="13"/>
    </location>
</feature>
<evidence type="ECO:0000256" key="2">
    <source>
        <dbReference type="SAM" id="Phobius"/>
    </source>
</evidence>
<name>A0A7S3UZ85_HETAK</name>